<gene>
    <name evidence="2" type="ORF">EYF80_028402</name>
</gene>
<feature type="region of interest" description="Disordered" evidence="1">
    <location>
        <begin position="96"/>
        <end position="127"/>
    </location>
</feature>
<keyword evidence="3" id="KW-1185">Reference proteome</keyword>
<proteinExistence type="predicted"/>
<evidence type="ECO:0000313" key="3">
    <source>
        <dbReference type="Proteomes" id="UP000314294"/>
    </source>
</evidence>
<organism evidence="2 3">
    <name type="scientific">Liparis tanakae</name>
    <name type="common">Tanaka's snailfish</name>
    <dbReference type="NCBI Taxonomy" id="230148"/>
    <lineage>
        <taxon>Eukaryota</taxon>
        <taxon>Metazoa</taxon>
        <taxon>Chordata</taxon>
        <taxon>Craniata</taxon>
        <taxon>Vertebrata</taxon>
        <taxon>Euteleostomi</taxon>
        <taxon>Actinopterygii</taxon>
        <taxon>Neopterygii</taxon>
        <taxon>Teleostei</taxon>
        <taxon>Neoteleostei</taxon>
        <taxon>Acanthomorphata</taxon>
        <taxon>Eupercaria</taxon>
        <taxon>Perciformes</taxon>
        <taxon>Cottioidei</taxon>
        <taxon>Cottales</taxon>
        <taxon>Liparidae</taxon>
        <taxon>Liparis</taxon>
    </lineage>
</organism>
<accession>A0A4Z2H814</accession>
<dbReference type="Proteomes" id="UP000314294">
    <property type="component" value="Unassembled WGS sequence"/>
</dbReference>
<evidence type="ECO:0000256" key="1">
    <source>
        <dbReference type="SAM" id="MobiDB-lite"/>
    </source>
</evidence>
<protein>
    <submittedName>
        <fullName evidence="2">Uncharacterized protein</fullName>
    </submittedName>
</protein>
<feature type="compositionally biased region" description="Polar residues" evidence="1">
    <location>
        <begin position="49"/>
        <end position="69"/>
    </location>
</feature>
<comment type="caution">
    <text evidence="2">The sequence shown here is derived from an EMBL/GenBank/DDBJ whole genome shotgun (WGS) entry which is preliminary data.</text>
</comment>
<feature type="compositionally biased region" description="Basic and acidic residues" evidence="1">
    <location>
        <begin position="96"/>
        <end position="105"/>
    </location>
</feature>
<dbReference type="EMBL" id="SRLO01000316">
    <property type="protein sequence ID" value="TNN61385.1"/>
    <property type="molecule type" value="Genomic_DNA"/>
</dbReference>
<reference evidence="2 3" key="1">
    <citation type="submission" date="2019-03" db="EMBL/GenBank/DDBJ databases">
        <title>First draft genome of Liparis tanakae, snailfish: a comprehensive survey of snailfish specific genes.</title>
        <authorList>
            <person name="Kim W."/>
            <person name="Song I."/>
            <person name="Jeong J.-H."/>
            <person name="Kim D."/>
            <person name="Kim S."/>
            <person name="Ryu S."/>
            <person name="Song J.Y."/>
            <person name="Lee S.K."/>
        </authorList>
    </citation>
    <scope>NUCLEOTIDE SEQUENCE [LARGE SCALE GENOMIC DNA]</scope>
    <source>
        <tissue evidence="2">Muscle</tissue>
    </source>
</reference>
<sequence length="148" mass="16640">MRSRGARPFTARGSEHIDIRLRVYRRALKTPLEYLVEMLSREPKDTTGDIHNSSQKGNKAPRTNASGHSCSLVAPTQSESLLLLTQPLFFMIRAERPNESKERRNQASHVPGGIGGRLGARSHQTRLSKRVARKTIDSYGTARLKRHV</sequence>
<name>A0A4Z2H814_9TELE</name>
<dbReference type="AlphaFoldDB" id="A0A4Z2H814"/>
<evidence type="ECO:0000313" key="2">
    <source>
        <dbReference type="EMBL" id="TNN61385.1"/>
    </source>
</evidence>
<feature type="region of interest" description="Disordered" evidence="1">
    <location>
        <begin position="44"/>
        <end position="69"/>
    </location>
</feature>